<reference evidence="4" key="2">
    <citation type="journal article" date="2007" name="Science">
        <title>Draft genome sequence of the sexually transmitted pathogen Trichomonas vaginalis.</title>
        <authorList>
            <person name="Carlton J.M."/>
            <person name="Hirt R.P."/>
            <person name="Silva J.C."/>
            <person name="Delcher A.L."/>
            <person name="Schatz M."/>
            <person name="Zhao Q."/>
            <person name="Wortman J.R."/>
            <person name="Bidwell S.L."/>
            <person name="Alsmark U.C.M."/>
            <person name="Besteiro S."/>
            <person name="Sicheritz-Ponten T."/>
            <person name="Noel C.J."/>
            <person name="Dacks J.B."/>
            <person name="Foster P.G."/>
            <person name="Simillion C."/>
            <person name="Van de Peer Y."/>
            <person name="Miranda-Saavedra D."/>
            <person name="Barton G.J."/>
            <person name="Westrop G.D."/>
            <person name="Mueller S."/>
            <person name="Dessi D."/>
            <person name="Fiori P.L."/>
            <person name="Ren Q."/>
            <person name="Paulsen I."/>
            <person name="Zhang H."/>
            <person name="Bastida-Corcuera F.D."/>
            <person name="Simoes-Barbosa A."/>
            <person name="Brown M.T."/>
            <person name="Hayes R.D."/>
            <person name="Mukherjee M."/>
            <person name="Okumura C.Y."/>
            <person name="Schneider R."/>
            <person name="Smith A.J."/>
            <person name="Vanacova S."/>
            <person name="Villalvazo M."/>
            <person name="Haas B.J."/>
            <person name="Pertea M."/>
            <person name="Feldblyum T.V."/>
            <person name="Utterback T.R."/>
            <person name="Shu C.L."/>
            <person name="Osoegawa K."/>
            <person name="de Jong P.J."/>
            <person name="Hrdy I."/>
            <person name="Horvathova L."/>
            <person name="Zubacova Z."/>
            <person name="Dolezal P."/>
            <person name="Malik S.B."/>
            <person name="Logsdon J.M. Jr."/>
            <person name="Henze K."/>
            <person name="Gupta A."/>
            <person name="Wang C.C."/>
            <person name="Dunne R.L."/>
            <person name="Upcroft J.A."/>
            <person name="Upcroft P."/>
            <person name="White O."/>
            <person name="Salzberg S.L."/>
            <person name="Tang P."/>
            <person name="Chiu C.-H."/>
            <person name="Lee Y.-S."/>
            <person name="Embley T.M."/>
            <person name="Coombs G.H."/>
            <person name="Mottram J.C."/>
            <person name="Tachezy J."/>
            <person name="Fraser-Liggett C.M."/>
            <person name="Johnson P.J."/>
        </authorList>
    </citation>
    <scope>NUCLEOTIDE SEQUENCE [LARGE SCALE GENOMIC DNA]</scope>
    <source>
        <strain evidence="4">G3</strain>
    </source>
</reference>
<evidence type="ECO:0000256" key="1">
    <source>
        <dbReference type="ARBA" id="ARBA00022630"/>
    </source>
</evidence>
<dbReference type="VEuPathDB" id="TrichDB:TVAGG3_0361790"/>
<proteinExistence type="predicted"/>
<name>A2DKX7_TRIV3</name>
<dbReference type="InParanoid" id="A2DKX7"/>
<evidence type="ECO:0000313" key="5">
    <source>
        <dbReference type="Proteomes" id="UP000001542"/>
    </source>
</evidence>
<dbReference type="SMR" id="A2DKX7"/>
<dbReference type="eggNOG" id="ENOG502SYC1">
    <property type="taxonomic scope" value="Eukaryota"/>
</dbReference>
<dbReference type="InterPro" id="IPR051796">
    <property type="entry name" value="ISF_SsuE-like"/>
</dbReference>
<dbReference type="GO" id="GO:0016491">
    <property type="term" value="F:oxidoreductase activity"/>
    <property type="evidence" value="ECO:0007669"/>
    <property type="project" value="InterPro"/>
</dbReference>
<feature type="domain" description="NADPH-dependent FMN reductase-like" evidence="3">
    <location>
        <begin position="12"/>
        <end position="122"/>
    </location>
</feature>
<dbReference type="SUPFAM" id="SSF52218">
    <property type="entry name" value="Flavoproteins"/>
    <property type="match status" value="1"/>
</dbReference>
<keyword evidence="1" id="KW-0285">Flavoprotein</keyword>
<evidence type="ECO:0000256" key="2">
    <source>
        <dbReference type="ARBA" id="ARBA00022643"/>
    </source>
</evidence>
<dbReference type="RefSeq" id="XP_001579916.1">
    <property type="nucleotide sequence ID" value="XM_001579866.1"/>
</dbReference>
<protein>
    <recommendedName>
        <fullName evidence="3">NADPH-dependent FMN reductase-like domain-containing protein</fullName>
    </recommendedName>
</protein>
<dbReference type="Gene3D" id="3.40.50.360">
    <property type="match status" value="1"/>
</dbReference>
<accession>A2DKX7</accession>
<keyword evidence="5" id="KW-1185">Reference proteome</keyword>
<evidence type="ECO:0000259" key="3">
    <source>
        <dbReference type="Pfam" id="PF03358"/>
    </source>
</evidence>
<dbReference type="Pfam" id="PF03358">
    <property type="entry name" value="FMN_red"/>
    <property type="match status" value="1"/>
</dbReference>
<dbReference type="VEuPathDB" id="TrichDB:TVAG_146730"/>
<dbReference type="Proteomes" id="UP000001542">
    <property type="component" value="Unassembled WGS sequence"/>
</dbReference>
<sequence length="222" mass="25083">MLSSVGSRFAANVLLFNCSPRSNNNTMKLLKEVARGVESVGKTAEIVQLSKLKLKPCQSCLECKRPNSPNRCVIKDGLQKYLDQLHEVDAFAIGSPIYIGNPSAYFYSFIERAIYSNFMYTKTPSKFGRKIKTGLVFSMGASKETFEKTYWPKYQHIKDYMELVFGPCAGIVTNCTQVLTPKANIDYEMPLFDMDLINNYVKEHDPIELKKAFDLGVKLASK</sequence>
<gene>
    <name evidence="4" type="ORF">TVAG_146730</name>
</gene>
<dbReference type="KEGG" id="tva:5464447"/>
<dbReference type="InterPro" id="IPR029039">
    <property type="entry name" value="Flavoprotein-like_sf"/>
</dbReference>
<dbReference type="OrthoDB" id="10259461at2759"/>
<keyword evidence="2" id="KW-0288">FMN</keyword>
<organism evidence="4 5">
    <name type="scientific">Trichomonas vaginalis (strain ATCC PRA-98 / G3)</name>
    <dbReference type="NCBI Taxonomy" id="412133"/>
    <lineage>
        <taxon>Eukaryota</taxon>
        <taxon>Metamonada</taxon>
        <taxon>Parabasalia</taxon>
        <taxon>Trichomonadida</taxon>
        <taxon>Trichomonadidae</taxon>
        <taxon>Trichomonas</taxon>
    </lineage>
</organism>
<dbReference type="InterPro" id="IPR005025">
    <property type="entry name" value="FMN_Rdtase-like_dom"/>
</dbReference>
<dbReference type="EMBL" id="DS113213">
    <property type="protein sequence ID" value="EAY18930.1"/>
    <property type="molecule type" value="Genomic_DNA"/>
</dbReference>
<dbReference type="AlphaFoldDB" id="A2DKX7"/>
<dbReference type="STRING" id="5722.A2DKX7"/>
<dbReference type="PANTHER" id="PTHR43278:SF2">
    <property type="entry name" value="IRON-SULFUR FLAVOPROTEIN"/>
    <property type="match status" value="1"/>
</dbReference>
<evidence type="ECO:0000313" key="4">
    <source>
        <dbReference type="EMBL" id="EAY18930.1"/>
    </source>
</evidence>
<dbReference type="PANTHER" id="PTHR43278">
    <property type="entry name" value="NAD(P)H-DEPENDENT FMN-CONTAINING OXIDOREDUCTASE YWQN-RELATED"/>
    <property type="match status" value="1"/>
</dbReference>
<reference evidence="4" key="1">
    <citation type="submission" date="2006-10" db="EMBL/GenBank/DDBJ databases">
        <authorList>
            <person name="Amadeo P."/>
            <person name="Zhao Q."/>
            <person name="Wortman J."/>
            <person name="Fraser-Liggett C."/>
            <person name="Carlton J."/>
        </authorList>
    </citation>
    <scope>NUCLEOTIDE SEQUENCE</scope>
    <source>
        <strain evidence="4">G3</strain>
    </source>
</reference>